<dbReference type="InterPro" id="IPR036179">
    <property type="entry name" value="Ig-like_dom_sf"/>
</dbReference>
<dbReference type="InterPro" id="IPR007110">
    <property type="entry name" value="Ig-like_dom"/>
</dbReference>
<dbReference type="SMART" id="SM00406">
    <property type="entry name" value="IGv"/>
    <property type="match status" value="2"/>
</dbReference>
<dbReference type="OrthoDB" id="9832369at2759"/>
<keyword evidence="6" id="KW-0677">Repeat</keyword>
<proteinExistence type="predicted"/>
<dbReference type="EMBL" id="JAFJMO010000013">
    <property type="protein sequence ID" value="KAJ8258742.1"/>
    <property type="molecule type" value="Genomic_DNA"/>
</dbReference>
<evidence type="ECO:0000256" key="8">
    <source>
        <dbReference type="ARBA" id="ARBA00022989"/>
    </source>
</evidence>
<dbReference type="Pfam" id="PF07686">
    <property type="entry name" value="V-set"/>
    <property type="match status" value="2"/>
</dbReference>
<keyword evidence="9" id="KW-0472">Membrane</keyword>
<evidence type="ECO:0000256" key="6">
    <source>
        <dbReference type="ARBA" id="ARBA00022737"/>
    </source>
</evidence>
<reference evidence="16" key="1">
    <citation type="journal article" date="2023" name="Science">
        <title>Genome structures resolve the early diversification of teleost fishes.</title>
        <authorList>
            <person name="Parey E."/>
            <person name="Louis A."/>
            <person name="Montfort J."/>
            <person name="Bouchez O."/>
            <person name="Roques C."/>
            <person name="Iampietro C."/>
            <person name="Lluch J."/>
            <person name="Castinel A."/>
            <person name="Donnadieu C."/>
            <person name="Desvignes T."/>
            <person name="Floi Bucao C."/>
            <person name="Jouanno E."/>
            <person name="Wen M."/>
            <person name="Mejri S."/>
            <person name="Dirks R."/>
            <person name="Jansen H."/>
            <person name="Henkel C."/>
            <person name="Chen W.J."/>
            <person name="Zahm M."/>
            <person name="Cabau C."/>
            <person name="Klopp C."/>
            <person name="Thompson A.W."/>
            <person name="Robinson-Rechavi M."/>
            <person name="Braasch I."/>
            <person name="Lecointre G."/>
            <person name="Bobe J."/>
            <person name="Postlethwait J.H."/>
            <person name="Berthelot C."/>
            <person name="Roest Crollius H."/>
            <person name="Guiguen Y."/>
        </authorList>
    </citation>
    <scope>NUCLEOTIDE SEQUENCE</scope>
    <source>
        <strain evidence="16">Concon-B</strain>
    </source>
</reference>
<dbReference type="Gene3D" id="2.60.40.10">
    <property type="entry name" value="Immunoglobulins"/>
    <property type="match status" value="2"/>
</dbReference>
<evidence type="ECO:0000256" key="13">
    <source>
        <dbReference type="SAM" id="MobiDB-lite"/>
    </source>
</evidence>
<keyword evidence="10" id="KW-1015">Disulfide bond</keyword>
<evidence type="ECO:0000256" key="3">
    <source>
        <dbReference type="ARBA" id="ARBA00022475"/>
    </source>
</evidence>
<keyword evidence="12" id="KW-0393">Immunoglobulin domain</keyword>
<dbReference type="GO" id="GO:0030154">
    <property type="term" value="P:cell differentiation"/>
    <property type="evidence" value="ECO:0007669"/>
    <property type="project" value="TreeGrafter"/>
</dbReference>
<accession>A0A9Q1D5J4</accession>
<feature type="region of interest" description="Disordered" evidence="13">
    <location>
        <begin position="294"/>
        <end position="313"/>
    </location>
</feature>
<comment type="caution">
    <text evidence="16">The sequence shown here is derived from an EMBL/GenBank/DDBJ whole genome shotgun (WGS) entry which is preliminary data.</text>
</comment>
<sequence length="313" mass="36076">MEAARVIIIARILLLVQIPVAVLHTVVWGQGGSDSAVVAVYNISAPAGSEAVLQCHSQRMVWTQDRLRDRQRVVHWDLFRSGPDFTMERVLDMFSAGEQRIYNAYNKDRVGMDKTAFDDGNFSLVIKDVKTSDRGIYSCNLHHHYCHLYETTKVQLNITKSPRRERRFWDGEKAVFVVLQGSTVLLPCVNRRPVWTESHSEEDQQVVHWDRQLPGVRHDRADRLIDLYASGERRQYGPLFLRRKMNITADAFSQGDFSLTVSNLQQPDRGVYSCHLHHHYCGLDERRVFHLSVDPPAPRAHRSPPHPPPRRPE</sequence>
<dbReference type="SMART" id="SM00409">
    <property type="entry name" value="IG"/>
    <property type="match status" value="2"/>
</dbReference>
<dbReference type="GO" id="GO:0007155">
    <property type="term" value="P:cell adhesion"/>
    <property type="evidence" value="ECO:0007669"/>
    <property type="project" value="UniProtKB-KW"/>
</dbReference>
<dbReference type="GO" id="GO:0005886">
    <property type="term" value="C:plasma membrane"/>
    <property type="evidence" value="ECO:0007669"/>
    <property type="project" value="UniProtKB-SubCell"/>
</dbReference>
<dbReference type="InterPro" id="IPR042472">
    <property type="entry name" value="MXRA8"/>
</dbReference>
<dbReference type="PANTHER" id="PTHR44793">
    <property type="entry name" value="MATRIX REMODELING-ASSOCIATED PROTEIN 8"/>
    <property type="match status" value="1"/>
</dbReference>
<dbReference type="PROSITE" id="PS50835">
    <property type="entry name" value="IG_LIKE"/>
    <property type="match status" value="2"/>
</dbReference>
<feature type="chain" id="PRO_5040184577" description="Matrix remodeling-associated protein 8" evidence="14">
    <location>
        <begin position="30"/>
        <end position="313"/>
    </location>
</feature>
<keyword evidence="7" id="KW-0130">Cell adhesion</keyword>
<keyword evidence="4" id="KW-0812">Transmembrane</keyword>
<feature type="domain" description="Ig-like" evidence="15">
    <location>
        <begin position="162"/>
        <end position="290"/>
    </location>
</feature>
<evidence type="ECO:0000256" key="2">
    <source>
        <dbReference type="ARBA" id="ARBA00018734"/>
    </source>
</evidence>
<evidence type="ECO:0000313" key="17">
    <source>
        <dbReference type="Proteomes" id="UP001152803"/>
    </source>
</evidence>
<evidence type="ECO:0000256" key="14">
    <source>
        <dbReference type="SAM" id="SignalP"/>
    </source>
</evidence>
<dbReference type="Proteomes" id="UP001152803">
    <property type="component" value="Unassembled WGS sequence"/>
</dbReference>
<evidence type="ECO:0000256" key="5">
    <source>
        <dbReference type="ARBA" id="ARBA00022729"/>
    </source>
</evidence>
<evidence type="ECO:0000256" key="4">
    <source>
        <dbReference type="ARBA" id="ARBA00022692"/>
    </source>
</evidence>
<evidence type="ECO:0000256" key="12">
    <source>
        <dbReference type="ARBA" id="ARBA00023319"/>
    </source>
</evidence>
<feature type="signal peptide" evidence="14">
    <location>
        <begin position="1"/>
        <end position="29"/>
    </location>
</feature>
<dbReference type="PANTHER" id="PTHR44793:SF1">
    <property type="entry name" value="MATRIX REMODELING-ASSOCIATED PROTEIN 8"/>
    <property type="match status" value="1"/>
</dbReference>
<evidence type="ECO:0000313" key="16">
    <source>
        <dbReference type="EMBL" id="KAJ8258742.1"/>
    </source>
</evidence>
<evidence type="ECO:0000256" key="7">
    <source>
        <dbReference type="ARBA" id="ARBA00022889"/>
    </source>
</evidence>
<dbReference type="AlphaFoldDB" id="A0A9Q1D5J4"/>
<protein>
    <recommendedName>
        <fullName evidence="2">Matrix remodeling-associated protein 8</fullName>
    </recommendedName>
</protein>
<evidence type="ECO:0000256" key="10">
    <source>
        <dbReference type="ARBA" id="ARBA00023157"/>
    </source>
</evidence>
<dbReference type="InterPro" id="IPR013783">
    <property type="entry name" value="Ig-like_fold"/>
</dbReference>
<keyword evidence="5 14" id="KW-0732">Signal</keyword>
<comment type="subcellular location">
    <subcellularLocation>
        <location evidence="1">Cell membrane</location>
        <topology evidence="1">Single-pass type I membrane protein</topology>
    </subcellularLocation>
</comment>
<feature type="domain" description="Ig-like" evidence="15">
    <location>
        <begin position="19"/>
        <end position="159"/>
    </location>
</feature>
<organism evidence="16 17">
    <name type="scientific">Conger conger</name>
    <name type="common">Conger eel</name>
    <name type="synonym">Muraena conger</name>
    <dbReference type="NCBI Taxonomy" id="82655"/>
    <lineage>
        <taxon>Eukaryota</taxon>
        <taxon>Metazoa</taxon>
        <taxon>Chordata</taxon>
        <taxon>Craniata</taxon>
        <taxon>Vertebrata</taxon>
        <taxon>Euteleostomi</taxon>
        <taxon>Actinopterygii</taxon>
        <taxon>Neopterygii</taxon>
        <taxon>Teleostei</taxon>
        <taxon>Anguilliformes</taxon>
        <taxon>Congridae</taxon>
        <taxon>Conger</taxon>
    </lineage>
</organism>
<dbReference type="InterPro" id="IPR003599">
    <property type="entry name" value="Ig_sub"/>
</dbReference>
<evidence type="ECO:0000256" key="9">
    <source>
        <dbReference type="ARBA" id="ARBA00023136"/>
    </source>
</evidence>
<dbReference type="InterPro" id="IPR013106">
    <property type="entry name" value="Ig_V-set"/>
</dbReference>
<keyword evidence="3" id="KW-1003">Cell membrane</keyword>
<keyword evidence="11" id="KW-0325">Glycoprotein</keyword>
<evidence type="ECO:0000259" key="15">
    <source>
        <dbReference type="PROSITE" id="PS50835"/>
    </source>
</evidence>
<gene>
    <name evidence="16" type="ORF">COCON_G00177540</name>
</gene>
<dbReference type="SUPFAM" id="SSF48726">
    <property type="entry name" value="Immunoglobulin"/>
    <property type="match status" value="2"/>
</dbReference>
<name>A0A9Q1D5J4_CONCO</name>
<evidence type="ECO:0000256" key="11">
    <source>
        <dbReference type="ARBA" id="ARBA00023180"/>
    </source>
</evidence>
<evidence type="ECO:0000256" key="1">
    <source>
        <dbReference type="ARBA" id="ARBA00004251"/>
    </source>
</evidence>
<keyword evidence="17" id="KW-1185">Reference proteome</keyword>
<dbReference type="GO" id="GO:0009986">
    <property type="term" value="C:cell surface"/>
    <property type="evidence" value="ECO:0007669"/>
    <property type="project" value="TreeGrafter"/>
</dbReference>
<keyword evidence="8" id="KW-1133">Transmembrane helix</keyword>